<dbReference type="EMBL" id="CADCVJ010000128">
    <property type="protein sequence ID" value="CAA9474957.1"/>
    <property type="molecule type" value="Genomic_DNA"/>
</dbReference>
<reference evidence="2" key="1">
    <citation type="submission" date="2020-02" db="EMBL/GenBank/DDBJ databases">
        <authorList>
            <person name="Meier V. D."/>
        </authorList>
    </citation>
    <scope>NUCLEOTIDE SEQUENCE</scope>
    <source>
        <strain evidence="2">AVDCRST_MAG38</strain>
    </source>
</reference>
<feature type="compositionally biased region" description="Basic residues" evidence="1">
    <location>
        <begin position="240"/>
        <end position="262"/>
    </location>
</feature>
<feature type="region of interest" description="Disordered" evidence="1">
    <location>
        <begin position="1"/>
        <end position="145"/>
    </location>
</feature>
<dbReference type="AlphaFoldDB" id="A0A6J4RTP1"/>
<evidence type="ECO:0000313" key="2">
    <source>
        <dbReference type="EMBL" id="CAA9474957.1"/>
    </source>
</evidence>
<feature type="compositionally biased region" description="Basic residues" evidence="1">
    <location>
        <begin position="169"/>
        <end position="178"/>
    </location>
</feature>
<feature type="compositionally biased region" description="Basic residues" evidence="1">
    <location>
        <begin position="274"/>
        <end position="283"/>
    </location>
</feature>
<evidence type="ECO:0000256" key="1">
    <source>
        <dbReference type="SAM" id="MobiDB-lite"/>
    </source>
</evidence>
<proteinExistence type="predicted"/>
<name>A0A6J4RTP1_9ACTN</name>
<sequence>ARRRGRRRCRPPRPRGGRLRGRRDAPRRRAAHCDRHRARPRPRHRPGRRLAGHRHPQRAVPLTGGKPGRRADRRSPPGHHGLHGGRAAALPRLRPSRPARRAAPAAGPDPLRRRRAQLGSGEPARGSRLPRAARRRAPCARHQLGRRPAAGLLGLGGDLAPVAASRAADRRRRPSRRRSPADRLRSAGHPLVARRGRELESHRAAPRRAARLALRGPAAPARRPGHAALLAGRGADLPARRRAGRPARRLRRPRRRALRRPARQPDPPLERRRPQLAHPRRRL</sequence>
<protein>
    <submittedName>
        <fullName evidence="2">GH74</fullName>
    </submittedName>
</protein>
<feature type="non-terminal residue" evidence="2">
    <location>
        <position position="283"/>
    </location>
</feature>
<feature type="compositionally biased region" description="Basic residues" evidence="1">
    <location>
        <begin position="131"/>
        <end position="145"/>
    </location>
</feature>
<feature type="compositionally biased region" description="Basic residues" evidence="1">
    <location>
        <begin position="1"/>
        <end position="57"/>
    </location>
</feature>
<feature type="region of interest" description="Disordered" evidence="1">
    <location>
        <begin position="163"/>
        <end position="283"/>
    </location>
</feature>
<feature type="compositionally biased region" description="Low complexity" evidence="1">
    <location>
        <begin position="211"/>
        <end position="237"/>
    </location>
</feature>
<gene>
    <name evidence="2" type="ORF">AVDCRST_MAG38-1587</name>
</gene>
<organism evidence="2">
    <name type="scientific">uncultured Solirubrobacteraceae bacterium</name>
    <dbReference type="NCBI Taxonomy" id="1162706"/>
    <lineage>
        <taxon>Bacteria</taxon>
        <taxon>Bacillati</taxon>
        <taxon>Actinomycetota</taxon>
        <taxon>Thermoleophilia</taxon>
        <taxon>Solirubrobacterales</taxon>
        <taxon>Solirubrobacteraceae</taxon>
        <taxon>environmental samples</taxon>
    </lineage>
</organism>
<feature type="non-terminal residue" evidence="2">
    <location>
        <position position="1"/>
    </location>
</feature>
<accession>A0A6J4RTP1</accession>